<sequence>MVDLVYELDPKGEVFLILDNVSKDLPHNLQDIATLSGWPDGLSNPAAPTSDENESSKREDDGSSGGIVDSTKTPECTTQRRLQIRASSKHLTLSCPQFERTFQMGFQEGTQLRTKGHLKFPIRDWEPIPFLILMLIIHHRTRLVPREVSLDSLVEIARLVDYYECYEAVEPFSDSWLVQLKIRSLSPPTYYTPSSIDEAKKCMFVSWVFNEAKAFQESSKYLEARSTGMISFSGIPVPSMINDAINRSRQALIAKVVESMHDLFAKLRDGQEQCSEMCGCVLLGALTKGMHRSGILSLNSTSSLRGSASPNWRLTVATSKIRVQTTNIEKLNVGLDVSQYTKSLFPFHWDTRVFKPTVPLPS</sequence>
<gene>
    <name evidence="2" type="ORF">ABOM_007917</name>
</gene>
<organism evidence="2 3">
    <name type="scientific">Aspergillus bombycis</name>
    <dbReference type="NCBI Taxonomy" id="109264"/>
    <lineage>
        <taxon>Eukaryota</taxon>
        <taxon>Fungi</taxon>
        <taxon>Dikarya</taxon>
        <taxon>Ascomycota</taxon>
        <taxon>Pezizomycotina</taxon>
        <taxon>Eurotiomycetes</taxon>
        <taxon>Eurotiomycetidae</taxon>
        <taxon>Eurotiales</taxon>
        <taxon>Aspergillaceae</taxon>
        <taxon>Aspergillus</taxon>
    </lineage>
</organism>
<dbReference type="EMBL" id="LYCR01000091">
    <property type="protein sequence ID" value="OGM42367.1"/>
    <property type="molecule type" value="Genomic_DNA"/>
</dbReference>
<accession>A0A1F7ZSH0</accession>
<reference evidence="2 3" key="1">
    <citation type="journal article" date="2016" name="Genome Biol. Evol.">
        <title>Draft genome sequence of an aflatoxigenic Aspergillus species, A. bombycis.</title>
        <authorList>
            <person name="Moore G.G."/>
            <person name="Mack B.M."/>
            <person name="Beltz S.B."/>
            <person name="Gilbert M.K."/>
        </authorList>
    </citation>
    <scope>NUCLEOTIDE SEQUENCE [LARGE SCALE GENOMIC DNA]</scope>
    <source>
        <strain evidence="3">NRRL 26010</strain>
    </source>
</reference>
<dbReference type="Proteomes" id="UP000179179">
    <property type="component" value="Unassembled WGS sequence"/>
</dbReference>
<evidence type="ECO:0008006" key="4">
    <source>
        <dbReference type="Google" id="ProtNLM"/>
    </source>
</evidence>
<dbReference type="OrthoDB" id="5275938at2759"/>
<dbReference type="STRING" id="109264.A0A1F7ZSH0"/>
<protein>
    <recommendedName>
        <fullName evidence="4">BTB domain-containing protein</fullName>
    </recommendedName>
</protein>
<evidence type="ECO:0000313" key="2">
    <source>
        <dbReference type="EMBL" id="OGM42367.1"/>
    </source>
</evidence>
<dbReference type="AlphaFoldDB" id="A0A1F7ZSH0"/>
<proteinExistence type="predicted"/>
<keyword evidence="3" id="KW-1185">Reference proteome</keyword>
<dbReference type="GeneID" id="34451307"/>
<evidence type="ECO:0000256" key="1">
    <source>
        <dbReference type="SAM" id="MobiDB-lite"/>
    </source>
</evidence>
<comment type="caution">
    <text evidence="2">The sequence shown here is derived from an EMBL/GenBank/DDBJ whole genome shotgun (WGS) entry which is preliminary data.</text>
</comment>
<feature type="region of interest" description="Disordered" evidence="1">
    <location>
        <begin position="36"/>
        <end position="76"/>
    </location>
</feature>
<dbReference type="RefSeq" id="XP_022386084.1">
    <property type="nucleotide sequence ID" value="XM_022535046.1"/>
</dbReference>
<evidence type="ECO:0000313" key="3">
    <source>
        <dbReference type="Proteomes" id="UP000179179"/>
    </source>
</evidence>
<name>A0A1F7ZSH0_9EURO</name>